<feature type="region of interest" description="Disordered" evidence="1">
    <location>
        <begin position="459"/>
        <end position="487"/>
    </location>
</feature>
<organism evidence="3 4">
    <name type="scientific">Conexibacter arvalis</name>
    <dbReference type="NCBI Taxonomy" id="912552"/>
    <lineage>
        <taxon>Bacteria</taxon>
        <taxon>Bacillati</taxon>
        <taxon>Actinomycetota</taxon>
        <taxon>Thermoleophilia</taxon>
        <taxon>Solirubrobacterales</taxon>
        <taxon>Conexibacteraceae</taxon>
        <taxon>Conexibacter</taxon>
    </lineage>
</organism>
<keyword evidence="4" id="KW-1185">Reference proteome</keyword>
<dbReference type="EMBL" id="JACHNU010000006">
    <property type="protein sequence ID" value="MBB4664184.1"/>
    <property type="molecule type" value="Genomic_DNA"/>
</dbReference>
<dbReference type="RefSeq" id="WP_183343994.1">
    <property type="nucleotide sequence ID" value="NZ_JACHNU010000006.1"/>
</dbReference>
<keyword evidence="2" id="KW-0472">Membrane</keyword>
<keyword evidence="2" id="KW-0812">Transmembrane</keyword>
<accession>A0A840IJI2</accession>
<reference evidence="3 4" key="1">
    <citation type="submission" date="2020-08" db="EMBL/GenBank/DDBJ databases">
        <title>Genomic Encyclopedia of Archaeal and Bacterial Type Strains, Phase II (KMG-II): from individual species to whole genera.</title>
        <authorList>
            <person name="Goeker M."/>
        </authorList>
    </citation>
    <scope>NUCLEOTIDE SEQUENCE [LARGE SCALE GENOMIC DNA]</scope>
    <source>
        <strain evidence="3 4">DSM 23288</strain>
    </source>
</reference>
<feature type="region of interest" description="Disordered" evidence="1">
    <location>
        <begin position="213"/>
        <end position="236"/>
    </location>
</feature>
<evidence type="ECO:0000256" key="1">
    <source>
        <dbReference type="SAM" id="MobiDB-lite"/>
    </source>
</evidence>
<sequence>MSGYFERIEHHLLDAVERPAATRERLHAPCGHATHEPTASDSGTAGVRATARATRARTAAARAARTAAARATRARTAAARAARTAAARATRARPARARATGRPARTRVATATGLVALVAIAAVAALWGGGAPPEEHAARDRPGTLPALLGVLRRDQRAGDAPPRVVAAARAAARRADPPYRGTVEAAAVRRVAAIPAAGGHRVYLAPVQPAAGTAGTGGDSASDDGEAAGATAAADRSAASPTAALVILTDARDRPVQYPYGVTRTALGDGRAWYVAWGLRAGPGDHDDRDDRDDGGRMRSLQVQLVPDGVASVAYRYPAERYGPSRSPERTVRVTVTGNAAATVLRGSLASRYPGEAVLRDGAGEVVDRAVPVVRGRGPVAPAAVCRGAELPARPSGRPRIGIGAVTLRELCEQAGLPQRAYRRDSDYVLALFADGTVVGAPRGDAISSVWHMEPGGSFPPSFTDLLPPAKKLGHYPARPSDRRSP</sequence>
<feature type="transmembrane region" description="Helical" evidence="2">
    <location>
        <begin position="108"/>
        <end position="129"/>
    </location>
</feature>
<comment type="caution">
    <text evidence="3">The sequence shown here is derived from an EMBL/GenBank/DDBJ whole genome shotgun (WGS) entry which is preliminary data.</text>
</comment>
<feature type="region of interest" description="Disordered" evidence="1">
    <location>
        <begin position="85"/>
        <end position="104"/>
    </location>
</feature>
<proteinExistence type="predicted"/>
<dbReference type="AlphaFoldDB" id="A0A840IJI2"/>
<evidence type="ECO:0000313" key="3">
    <source>
        <dbReference type="EMBL" id="MBB4664184.1"/>
    </source>
</evidence>
<evidence type="ECO:0000313" key="4">
    <source>
        <dbReference type="Proteomes" id="UP000585272"/>
    </source>
</evidence>
<protein>
    <submittedName>
        <fullName evidence="3">Uncharacterized protein</fullName>
    </submittedName>
</protein>
<gene>
    <name evidence="3" type="ORF">BDZ31_003787</name>
</gene>
<name>A0A840IJI2_9ACTN</name>
<keyword evidence="2" id="KW-1133">Transmembrane helix</keyword>
<dbReference type="Proteomes" id="UP000585272">
    <property type="component" value="Unassembled WGS sequence"/>
</dbReference>
<evidence type="ECO:0000256" key="2">
    <source>
        <dbReference type="SAM" id="Phobius"/>
    </source>
</evidence>